<dbReference type="Proteomes" id="UP001457282">
    <property type="component" value="Unassembled WGS sequence"/>
</dbReference>
<keyword evidence="3 11" id="KW-0812">Transmembrane</keyword>
<gene>
    <name evidence="13" type="ORF">M0R45_015220</name>
</gene>
<keyword evidence="10" id="KW-0675">Receptor</keyword>
<evidence type="ECO:0000256" key="11">
    <source>
        <dbReference type="SAM" id="Phobius"/>
    </source>
</evidence>
<evidence type="ECO:0000259" key="12">
    <source>
        <dbReference type="Pfam" id="PF00139"/>
    </source>
</evidence>
<protein>
    <recommendedName>
        <fullName evidence="12">Legume lectin domain-containing protein</fullName>
    </recommendedName>
</protein>
<dbReference type="PANTHER" id="PTHR27007">
    <property type="match status" value="1"/>
</dbReference>
<evidence type="ECO:0000256" key="1">
    <source>
        <dbReference type="ARBA" id="ARBA00004479"/>
    </source>
</evidence>
<feature type="domain" description="Legume lectin" evidence="12">
    <location>
        <begin position="3"/>
        <end position="43"/>
    </location>
</feature>
<dbReference type="Pfam" id="PF00139">
    <property type="entry name" value="Lectin_legB"/>
    <property type="match status" value="1"/>
</dbReference>
<keyword evidence="4" id="KW-0732">Signal</keyword>
<feature type="transmembrane region" description="Helical" evidence="11">
    <location>
        <begin position="72"/>
        <end position="93"/>
    </location>
</feature>
<dbReference type="GO" id="GO:0005524">
    <property type="term" value="F:ATP binding"/>
    <property type="evidence" value="ECO:0007669"/>
    <property type="project" value="UniProtKB-KW"/>
</dbReference>
<evidence type="ECO:0000256" key="4">
    <source>
        <dbReference type="ARBA" id="ARBA00022729"/>
    </source>
</evidence>
<evidence type="ECO:0000313" key="13">
    <source>
        <dbReference type="EMBL" id="KAK9938487.1"/>
    </source>
</evidence>
<keyword evidence="14" id="KW-1185">Reference proteome</keyword>
<dbReference type="GO" id="GO:0030246">
    <property type="term" value="F:carbohydrate binding"/>
    <property type="evidence" value="ECO:0007669"/>
    <property type="project" value="UniProtKB-KW"/>
</dbReference>
<dbReference type="InterPro" id="IPR013320">
    <property type="entry name" value="ConA-like_dom_sf"/>
</dbReference>
<accession>A0AAW1XNV1</accession>
<name>A0AAW1XNV1_RUBAR</name>
<evidence type="ECO:0000313" key="14">
    <source>
        <dbReference type="Proteomes" id="UP001457282"/>
    </source>
</evidence>
<keyword evidence="5" id="KW-0430">Lectin</keyword>
<dbReference type="Gene3D" id="3.30.200.20">
    <property type="entry name" value="Phosphorylase Kinase, domain 1"/>
    <property type="match status" value="1"/>
</dbReference>
<keyword evidence="8 11" id="KW-1133">Transmembrane helix</keyword>
<comment type="similarity">
    <text evidence="2">Belongs to the leguminous lectin family.</text>
</comment>
<evidence type="ECO:0000256" key="7">
    <source>
        <dbReference type="ARBA" id="ARBA00022840"/>
    </source>
</evidence>
<dbReference type="Gene3D" id="2.60.120.200">
    <property type="match status" value="1"/>
</dbReference>
<comment type="subcellular location">
    <subcellularLocation>
        <location evidence="1">Membrane</location>
        <topology evidence="1">Single-pass type I membrane protein</topology>
    </subcellularLocation>
</comment>
<evidence type="ECO:0000256" key="6">
    <source>
        <dbReference type="ARBA" id="ARBA00022741"/>
    </source>
</evidence>
<proteinExistence type="inferred from homology"/>
<keyword evidence="6" id="KW-0547">Nucleotide-binding</keyword>
<dbReference type="AlphaFoldDB" id="A0AAW1XNV1"/>
<feature type="transmembrane region" description="Helical" evidence="11">
    <location>
        <begin position="35"/>
        <end position="60"/>
    </location>
</feature>
<reference evidence="13 14" key="1">
    <citation type="journal article" date="2023" name="G3 (Bethesda)">
        <title>A chromosome-length genome assembly and annotation of blackberry (Rubus argutus, cv. 'Hillquist').</title>
        <authorList>
            <person name="Bruna T."/>
            <person name="Aryal R."/>
            <person name="Dudchenko O."/>
            <person name="Sargent D.J."/>
            <person name="Mead D."/>
            <person name="Buti M."/>
            <person name="Cavallini A."/>
            <person name="Hytonen T."/>
            <person name="Andres J."/>
            <person name="Pham M."/>
            <person name="Weisz D."/>
            <person name="Mascagni F."/>
            <person name="Usai G."/>
            <person name="Natali L."/>
            <person name="Bassil N."/>
            <person name="Fernandez G.E."/>
            <person name="Lomsadze A."/>
            <person name="Armour M."/>
            <person name="Olukolu B."/>
            <person name="Poorten T."/>
            <person name="Britton C."/>
            <person name="Davik J."/>
            <person name="Ashrafi H."/>
            <person name="Aiden E.L."/>
            <person name="Borodovsky M."/>
            <person name="Worthington M."/>
        </authorList>
    </citation>
    <scope>NUCLEOTIDE SEQUENCE [LARGE SCALE GENOMIC DNA]</scope>
    <source>
        <strain evidence="13">PI 553951</strain>
    </source>
</reference>
<organism evidence="13 14">
    <name type="scientific">Rubus argutus</name>
    <name type="common">Southern blackberry</name>
    <dbReference type="NCBI Taxonomy" id="59490"/>
    <lineage>
        <taxon>Eukaryota</taxon>
        <taxon>Viridiplantae</taxon>
        <taxon>Streptophyta</taxon>
        <taxon>Embryophyta</taxon>
        <taxon>Tracheophyta</taxon>
        <taxon>Spermatophyta</taxon>
        <taxon>Magnoliopsida</taxon>
        <taxon>eudicotyledons</taxon>
        <taxon>Gunneridae</taxon>
        <taxon>Pentapetalae</taxon>
        <taxon>rosids</taxon>
        <taxon>fabids</taxon>
        <taxon>Rosales</taxon>
        <taxon>Rosaceae</taxon>
        <taxon>Rosoideae</taxon>
        <taxon>Rosoideae incertae sedis</taxon>
        <taxon>Rubus</taxon>
    </lineage>
</organism>
<keyword evidence="9 11" id="KW-0472">Membrane</keyword>
<dbReference type="SUPFAM" id="SSF49899">
    <property type="entry name" value="Concanavalin A-like lectins/glucanases"/>
    <property type="match status" value="1"/>
</dbReference>
<dbReference type="GO" id="GO:0016020">
    <property type="term" value="C:membrane"/>
    <property type="evidence" value="ECO:0007669"/>
    <property type="project" value="UniProtKB-SubCell"/>
</dbReference>
<dbReference type="EMBL" id="JBEDUW010000003">
    <property type="protein sequence ID" value="KAK9938487.1"/>
    <property type="molecule type" value="Genomic_DNA"/>
</dbReference>
<sequence>MSYLSYELDLKKYSLDWVVVGFLASTGRSITLHNIISWSFTSTLLVSYELSLVHAPVGLSSKAKPRKHKRRLVIISSIIGGFILVGVLGLGLFNSCKKKVKGESSTHDFTDIQGLRRFSYREMALAARNFAEEEKIGEGGDGEVYKGFRYDMNSYVTVKRISKGCNLGKKYA</sequence>
<evidence type="ECO:0000256" key="9">
    <source>
        <dbReference type="ARBA" id="ARBA00023136"/>
    </source>
</evidence>
<evidence type="ECO:0000256" key="5">
    <source>
        <dbReference type="ARBA" id="ARBA00022734"/>
    </source>
</evidence>
<evidence type="ECO:0000256" key="10">
    <source>
        <dbReference type="ARBA" id="ARBA00023170"/>
    </source>
</evidence>
<dbReference type="InterPro" id="IPR001220">
    <property type="entry name" value="Legume_lectin_dom"/>
</dbReference>
<evidence type="ECO:0000256" key="8">
    <source>
        <dbReference type="ARBA" id="ARBA00022989"/>
    </source>
</evidence>
<evidence type="ECO:0000256" key="3">
    <source>
        <dbReference type="ARBA" id="ARBA00022692"/>
    </source>
</evidence>
<keyword evidence="7" id="KW-0067">ATP-binding</keyword>
<dbReference type="InterPro" id="IPR050528">
    <property type="entry name" value="L-type_Lectin-RKs"/>
</dbReference>
<evidence type="ECO:0000256" key="2">
    <source>
        <dbReference type="ARBA" id="ARBA00007606"/>
    </source>
</evidence>
<comment type="caution">
    <text evidence="13">The sequence shown here is derived from an EMBL/GenBank/DDBJ whole genome shotgun (WGS) entry which is preliminary data.</text>
</comment>